<dbReference type="InterPro" id="IPR036390">
    <property type="entry name" value="WH_DNA-bd_sf"/>
</dbReference>
<keyword evidence="3" id="KW-1185">Reference proteome</keyword>
<sequence length="397" mass="41221">MRPRLSGDLRRANRVEVMRSFYGGRTLTRGDVAAQLGVSVATVGTIIGELTAAGLLEETQSARSAAGGRPASRLRMRAAAPYLVGVDLAETHVIAEIFDQAMTRVGHFQLPVAPTDDDPDSVVGHVVDTVQGVIAALDGVSAADVAGVGVSLPGQVDREGGVSIHAPNWGWHGVPFKSLFQKRCDLPVLLDNPLKAITLAEMMFGEAGDHDDSVVVNLGTGVGLGVVAEGRLLRGRTNSAGEWGHTVLVADGRPCHCGSRGCVEAYIGAAALLDLLTEVDPDSPLLVPGDQAATVARLAEAAARADPVAVATLERFARPLGMALANAVNMLNPELLVVGGWVSAAFGEPLLAAVEPVVKEFSLTVPYDAVTLAASRIADNPVSLGMAVLAFETFVLP</sequence>
<evidence type="ECO:0000256" key="1">
    <source>
        <dbReference type="ARBA" id="ARBA00006479"/>
    </source>
</evidence>
<evidence type="ECO:0000313" key="3">
    <source>
        <dbReference type="Proteomes" id="UP000730482"/>
    </source>
</evidence>
<gene>
    <name evidence="2" type="ORF">KGQ19_33290</name>
</gene>
<dbReference type="Gene3D" id="3.30.420.40">
    <property type="match status" value="2"/>
</dbReference>
<dbReference type="InterPro" id="IPR036388">
    <property type="entry name" value="WH-like_DNA-bd_sf"/>
</dbReference>
<dbReference type="Proteomes" id="UP000730482">
    <property type="component" value="Unassembled WGS sequence"/>
</dbReference>
<dbReference type="InterPro" id="IPR000600">
    <property type="entry name" value="ROK"/>
</dbReference>
<dbReference type="EMBL" id="JAAFYZ010000154">
    <property type="protein sequence ID" value="MBS2551752.1"/>
    <property type="molecule type" value="Genomic_DNA"/>
</dbReference>
<proteinExistence type="inferred from homology"/>
<dbReference type="PROSITE" id="PS01125">
    <property type="entry name" value="ROK"/>
    <property type="match status" value="1"/>
</dbReference>
<comment type="caution">
    <text evidence="2">The sequence shown here is derived from an EMBL/GenBank/DDBJ whole genome shotgun (WGS) entry which is preliminary data.</text>
</comment>
<dbReference type="Gene3D" id="1.10.10.10">
    <property type="entry name" value="Winged helix-like DNA-binding domain superfamily/Winged helix DNA-binding domain"/>
    <property type="match status" value="1"/>
</dbReference>
<accession>A0ABS5L091</accession>
<dbReference type="PANTHER" id="PTHR18964">
    <property type="entry name" value="ROK (REPRESSOR, ORF, KINASE) FAMILY"/>
    <property type="match status" value="1"/>
</dbReference>
<dbReference type="InterPro" id="IPR043129">
    <property type="entry name" value="ATPase_NBD"/>
</dbReference>
<dbReference type="PANTHER" id="PTHR18964:SF149">
    <property type="entry name" value="BIFUNCTIONAL UDP-N-ACETYLGLUCOSAMINE 2-EPIMERASE_N-ACETYLMANNOSAMINE KINASE"/>
    <property type="match status" value="1"/>
</dbReference>
<dbReference type="RefSeq" id="WP_212016680.1">
    <property type="nucleotide sequence ID" value="NZ_JAAFYZ010000154.1"/>
</dbReference>
<protein>
    <submittedName>
        <fullName evidence="2">ROK family protein</fullName>
    </submittedName>
</protein>
<dbReference type="InterPro" id="IPR049874">
    <property type="entry name" value="ROK_cs"/>
</dbReference>
<reference evidence="2 3" key="1">
    <citation type="submission" date="2020-02" db="EMBL/GenBank/DDBJ databases">
        <title>Acidophilic actinobacteria isolated from forest soil.</title>
        <authorList>
            <person name="Golinska P."/>
        </authorList>
    </citation>
    <scope>NUCLEOTIDE SEQUENCE [LARGE SCALE GENOMIC DNA]</scope>
    <source>
        <strain evidence="2 3">NL8</strain>
    </source>
</reference>
<dbReference type="SUPFAM" id="SSF46785">
    <property type="entry name" value="Winged helix' DNA-binding domain"/>
    <property type="match status" value="1"/>
</dbReference>
<dbReference type="Pfam" id="PF00480">
    <property type="entry name" value="ROK"/>
    <property type="match status" value="1"/>
</dbReference>
<organism evidence="2 3">
    <name type="scientific">Catenulispora pinistramenti</name>
    <dbReference type="NCBI Taxonomy" id="2705254"/>
    <lineage>
        <taxon>Bacteria</taxon>
        <taxon>Bacillati</taxon>
        <taxon>Actinomycetota</taxon>
        <taxon>Actinomycetes</taxon>
        <taxon>Catenulisporales</taxon>
        <taxon>Catenulisporaceae</taxon>
        <taxon>Catenulispora</taxon>
    </lineage>
</organism>
<evidence type="ECO:0000313" key="2">
    <source>
        <dbReference type="EMBL" id="MBS2551752.1"/>
    </source>
</evidence>
<dbReference type="SUPFAM" id="SSF53067">
    <property type="entry name" value="Actin-like ATPase domain"/>
    <property type="match status" value="1"/>
</dbReference>
<name>A0ABS5L091_9ACTN</name>
<comment type="similarity">
    <text evidence="1">Belongs to the ROK (NagC/XylR) family.</text>
</comment>